<reference evidence="1" key="1">
    <citation type="journal article" date="2010" name="Nature">
        <title>The sequence and de novo assembly of the giant panda genome.</title>
        <authorList>
            <person name="Li R."/>
            <person name="Fan W."/>
            <person name="Tian G."/>
            <person name="Zhu H."/>
            <person name="He L."/>
            <person name="Cai J."/>
            <person name="Huang Q."/>
            <person name="Cai Q."/>
            <person name="Li B."/>
            <person name="Bai Y."/>
            <person name="Zhang Z."/>
            <person name="Zhang Y."/>
            <person name="Wang W."/>
            <person name="Li J."/>
            <person name="Wei F."/>
            <person name="Li H."/>
            <person name="Jian M."/>
            <person name="Li J."/>
            <person name="Zhang Z."/>
            <person name="Nielsen R."/>
            <person name="Li D."/>
            <person name="Gu W."/>
            <person name="Yang Z."/>
            <person name="Xuan Z."/>
            <person name="Ryder O.A."/>
            <person name="Leung F.C."/>
            <person name="Zhou Y."/>
            <person name="Cao J."/>
            <person name="Sun X."/>
            <person name="Fu Y."/>
            <person name="Fang X."/>
            <person name="Guo X."/>
            <person name="Wang B."/>
            <person name="Hou R."/>
            <person name="Shen F."/>
            <person name="Mu B."/>
            <person name="Ni P."/>
            <person name="Lin R."/>
            <person name="Qian W."/>
            <person name="Wang G."/>
            <person name="Yu C."/>
            <person name="Nie W."/>
            <person name="Wang J."/>
            <person name="Wu Z."/>
            <person name="Liang H."/>
            <person name="Min J."/>
            <person name="Wu Q."/>
            <person name="Cheng S."/>
            <person name="Ruan J."/>
            <person name="Wang M."/>
            <person name="Shi Z."/>
            <person name="Wen M."/>
            <person name="Liu B."/>
            <person name="Ren X."/>
            <person name="Zheng H."/>
            <person name="Dong D."/>
            <person name="Cook K."/>
            <person name="Shan G."/>
            <person name="Zhang H."/>
            <person name="Kosiol C."/>
            <person name="Xie X."/>
            <person name="Lu Z."/>
            <person name="Zheng H."/>
            <person name="Li Y."/>
            <person name="Steiner C.C."/>
            <person name="Lam T.T."/>
            <person name="Lin S."/>
            <person name="Zhang Q."/>
            <person name="Li G."/>
            <person name="Tian J."/>
            <person name="Gong T."/>
            <person name="Liu H."/>
            <person name="Zhang D."/>
            <person name="Fang L."/>
            <person name="Ye C."/>
            <person name="Zhang J."/>
            <person name="Hu W."/>
            <person name="Xu A."/>
            <person name="Ren Y."/>
            <person name="Zhang G."/>
            <person name="Bruford M.W."/>
            <person name="Li Q."/>
            <person name="Ma L."/>
            <person name="Guo Y."/>
            <person name="An N."/>
            <person name="Hu Y."/>
            <person name="Zheng Y."/>
            <person name="Shi Y."/>
            <person name="Li Z."/>
            <person name="Liu Q."/>
            <person name="Chen Y."/>
            <person name="Zhao J."/>
            <person name="Qu N."/>
            <person name="Zhao S."/>
            <person name="Tian F."/>
            <person name="Wang X."/>
            <person name="Wang H."/>
            <person name="Xu L."/>
            <person name="Liu X."/>
            <person name="Vinar T."/>
            <person name="Wang Y."/>
            <person name="Lam T.W."/>
            <person name="Yiu S.M."/>
            <person name="Liu S."/>
            <person name="Zhang H."/>
            <person name="Li D."/>
            <person name="Huang Y."/>
            <person name="Wang X."/>
            <person name="Yang G."/>
            <person name="Jiang Z."/>
            <person name="Wang J."/>
            <person name="Qin N."/>
            <person name="Li L."/>
            <person name="Li J."/>
            <person name="Bolund L."/>
            <person name="Kristiansen K."/>
            <person name="Wong G.K."/>
            <person name="Olson M."/>
            <person name="Zhang X."/>
            <person name="Li S."/>
            <person name="Yang H."/>
            <person name="Wang J."/>
            <person name="Wang J."/>
        </authorList>
    </citation>
    <scope>NUCLEOTIDE SEQUENCE [LARGE SCALE GENOMIC DNA]</scope>
</reference>
<dbReference type="AlphaFoldDB" id="D2I3M1"/>
<name>D2I3M1_AILME</name>
<accession>D2I3M1</accession>
<dbReference type="InParanoid" id="D2I3M1"/>
<organism evidence="1">
    <name type="scientific">Ailuropoda melanoleuca</name>
    <name type="common">Giant panda</name>
    <dbReference type="NCBI Taxonomy" id="9646"/>
    <lineage>
        <taxon>Eukaryota</taxon>
        <taxon>Metazoa</taxon>
        <taxon>Chordata</taxon>
        <taxon>Craniata</taxon>
        <taxon>Vertebrata</taxon>
        <taxon>Euteleostomi</taxon>
        <taxon>Mammalia</taxon>
        <taxon>Eutheria</taxon>
        <taxon>Laurasiatheria</taxon>
        <taxon>Carnivora</taxon>
        <taxon>Caniformia</taxon>
        <taxon>Ursidae</taxon>
        <taxon>Ailuropoda</taxon>
    </lineage>
</organism>
<protein>
    <submittedName>
        <fullName evidence="1">Uncharacterized protein</fullName>
    </submittedName>
</protein>
<proteinExistence type="predicted"/>
<feature type="non-terminal residue" evidence="1">
    <location>
        <position position="118"/>
    </location>
</feature>
<feature type="non-terminal residue" evidence="1">
    <location>
        <position position="1"/>
    </location>
</feature>
<gene>
    <name evidence="1" type="ORF">PANDA_020128</name>
</gene>
<sequence length="118" mass="13769">FDKDVALEFVNHFLWDLAEETCKGTQVILKSLHESINCTLLPRMNEVTPMYMDKYLNLALLDPYTFGSENHEYAHPCDFLKNYFLKEVKGLKMSDPLTTRAYKRSPRLAGRYLLRSST</sequence>
<dbReference type="EMBL" id="GL194336">
    <property type="protein sequence ID" value="EFB22026.1"/>
    <property type="molecule type" value="Genomic_DNA"/>
</dbReference>
<evidence type="ECO:0000313" key="1">
    <source>
        <dbReference type="EMBL" id="EFB22026.1"/>
    </source>
</evidence>